<evidence type="ECO:0000313" key="3">
    <source>
        <dbReference type="Proteomes" id="UP000177480"/>
    </source>
</evidence>
<dbReference type="EMBL" id="MHNK01000015">
    <property type="protein sequence ID" value="OGZ43460.1"/>
    <property type="molecule type" value="Genomic_DNA"/>
</dbReference>
<comment type="caution">
    <text evidence="2">The sequence shown here is derived from an EMBL/GenBank/DDBJ whole genome shotgun (WGS) entry which is preliminary data.</text>
</comment>
<keyword evidence="1" id="KW-0472">Membrane</keyword>
<proteinExistence type="predicted"/>
<feature type="transmembrane region" description="Helical" evidence="1">
    <location>
        <begin position="6"/>
        <end position="29"/>
    </location>
</feature>
<dbReference type="AlphaFoldDB" id="A0A1G2G0S5"/>
<evidence type="ECO:0000313" key="2">
    <source>
        <dbReference type="EMBL" id="OGZ43460.1"/>
    </source>
</evidence>
<feature type="transmembrane region" description="Helical" evidence="1">
    <location>
        <begin position="78"/>
        <end position="98"/>
    </location>
</feature>
<feature type="transmembrane region" description="Helical" evidence="1">
    <location>
        <begin position="110"/>
        <end position="129"/>
    </location>
</feature>
<dbReference type="Proteomes" id="UP000177480">
    <property type="component" value="Unassembled WGS sequence"/>
</dbReference>
<accession>A0A1G2G0S5</accession>
<feature type="transmembrane region" description="Helical" evidence="1">
    <location>
        <begin position="141"/>
        <end position="158"/>
    </location>
</feature>
<gene>
    <name evidence="2" type="ORF">A2719_05680</name>
</gene>
<organism evidence="2 3">
    <name type="scientific">Candidatus Ryanbacteria bacterium RIFCSPHIGHO2_01_FULL_45_22</name>
    <dbReference type="NCBI Taxonomy" id="1802114"/>
    <lineage>
        <taxon>Bacteria</taxon>
        <taxon>Candidatus Ryaniibacteriota</taxon>
    </lineage>
</organism>
<reference evidence="2 3" key="1">
    <citation type="journal article" date="2016" name="Nat. Commun.">
        <title>Thousands of microbial genomes shed light on interconnected biogeochemical processes in an aquifer system.</title>
        <authorList>
            <person name="Anantharaman K."/>
            <person name="Brown C.T."/>
            <person name="Hug L.A."/>
            <person name="Sharon I."/>
            <person name="Castelle C.J."/>
            <person name="Probst A.J."/>
            <person name="Thomas B.C."/>
            <person name="Singh A."/>
            <person name="Wilkins M.J."/>
            <person name="Karaoz U."/>
            <person name="Brodie E.L."/>
            <person name="Williams K.H."/>
            <person name="Hubbard S.S."/>
            <person name="Banfield J.F."/>
        </authorList>
    </citation>
    <scope>NUCLEOTIDE SEQUENCE [LARGE SCALE GENOMIC DNA]</scope>
</reference>
<name>A0A1G2G0S5_9BACT</name>
<dbReference type="STRING" id="1802114.A2719_05680"/>
<protein>
    <submittedName>
        <fullName evidence="2">Uncharacterized protein</fullName>
    </submittedName>
</protein>
<feature type="transmembrane region" description="Helical" evidence="1">
    <location>
        <begin position="50"/>
        <end position="72"/>
    </location>
</feature>
<keyword evidence="1" id="KW-1133">Transmembrane helix</keyword>
<sequence>MEIFNVIVIYFGLALFFVATLPILGRLNFISREFYHNIIFVKDFFSYKQYLFWILFFPFSLWLVSVALYALHLDFLVQNLWITSLIFWVILYIYIVFLLGRGMLLSRNNFFTIALLSIFITFIFSWLFYRQGIEVLLPQNSIWFWTIVFTFLISSFWYKHTSVIAEDSAKRVENYTKTKLAEFQKKYTKNLANLSDCQKKVLLAILIVENYNRPKFIRVFERLLSFVGLAKTTGLAQISQRGLSDYDSVCLLKEKIQSEYQVNDFDLEKVREFVRNYNGNNYDDMVLAVLQNLDSRFVER</sequence>
<keyword evidence="1" id="KW-0812">Transmembrane</keyword>
<evidence type="ECO:0000256" key="1">
    <source>
        <dbReference type="SAM" id="Phobius"/>
    </source>
</evidence>